<sequence>MSLGVYRQELEFPSLIPILRLLVAPLSTAPLPLPLSTAPPPSHPSIPHSSFSTAAAAEPAWPSLLPVVRLPPLHLRRRKEQQRRRHGARRIEATHAGGGSALRWRRRTRAEGSSTFLTASGLSRSGGTLPPSAQLALSPSGSGGAAVMP</sequence>
<dbReference type="AlphaFoldDB" id="A0A8T0NS79"/>
<evidence type="ECO:0000313" key="3">
    <source>
        <dbReference type="Proteomes" id="UP000823388"/>
    </source>
</evidence>
<reference evidence="2" key="1">
    <citation type="submission" date="2020-05" db="EMBL/GenBank/DDBJ databases">
        <title>WGS assembly of Panicum virgatum.</title>
        <authorList>
            <person name="Lovell J.T."/>
            <person name="Jenkins J."/>
            <person name="Shu S."/>
            <person name="Juenger T.E."/>
            <person name="Schmutz J."/>
        </authorList>
    </citation>
    <scope>NUCLEOTIDE SEQUENCE</scope>
    <source>
        <strain evidence="2">AP13</strain>
    </source>
</reference>
<dbReference type="Proteomes" id="UP000823388">
    <property type="component" value="Chromosome 9K"/>
</dbReference>
<feature type="compositionally biased region" description="Polar residues" evidence="1">
    <location>
        <begin position="111"/>
        <end position="126"/>
    </location>
</feature>
<comment type="caution">
    <text evidence="2">The sequence shown here is derived from an EMBL/GenBank/DDBJ whole genome shotgun (WGS) entry which is preliminary data.</text>
</comment>
<organism evidence="2 3">
    <name type="scientific">Panicum virgatum</name>
    <name type="common">Blackwell switchgrass</name>
    <dbReference type="NCBI Taxonomy" id="38727"/>
    <lineage>
        <taxon>Eukaryota</taxon>
        <taxon>Viridiplantae</taxon>
        <taxon>Streptophyta</taxon>
        <taxon>Embryophyta</taxon>
        <taxon>Tracheophyta</taxon>
        <taxon>Spermatophyta</taxon>
        <taxon>Magnoliopsida</taxon>
        <taxon>Liliopsida</taxon>
        <taxon>Poales</taxon>
        <taxon>Poaceae</taxon>
        <taxon>PACMAD clade</taxon>
        <taxon>Panicoideae</taxon>
        <taxon>Panicodae</taxon>
        <taxon>Paniceae</taxon>
        <taxon>Panicinae</taxon>
        <taxon>Panicum</taxon>
        <taxon>Panicum sect. Hiantes</taxon>
    </lineage>
</organism>
<feature type="compositionally biased region" description="Basic residues" evidence="1">
    <location>
        <begin position="75"/>
        <end position="88"/>
    </location>
</feature>
<accession>A0A8T0NS79</accession>
<keyword evidence="3" id="KW-1185">Reference proteome</keyword>
<protein>
    <submittedName>
        <fullName evidence="2">Uncharacterized protein</fullName>
    </submittedName>
</protein>
<name>A0A8T0NS79_PANVG</name>
<evidence type="ECO:0000313" key="2">
    <source>
        <dbReference type="EMBL" id="KAG2549594.1"/>
    </source>
</evidence>
<feature type="region of interest" description="Disordered" evidence="1">
    <location>
        <begin position="75"/>
        <end position="149"/>
    </location>
</feature>
<gene>
    <name evidence="2" type="ORF">PVAP13_9KG255613</name>
</gene>
<dbReference type="EMBL" id="CM029053">
    <property type="protein sequence ID" value="KAG2549594.1"/>
    <property type="molecule type" value="Genomic_DNA"/>
</dbReference>
<evidence type="ECO:0000256" key="1">
    <source>
        <dbReference type="SAM" id="MobiDB-lite"/>
    </source>
</evidence>
<proteinExistence type="predicted"/>